<gene>
    <name evidence="3" type="ORF">EDD18DRAFT_1456806</name>
</gene>
<keyword evidence="4" id="KW-1185">Reference proteome</keyword>
<dbReference type="SUPFAM" id="SSF81383">
    <property type="entry name" value="F-box domain"/>
    <property type="match status" value="1"/>
</dbReference>
<comment type="caution">
    <text evidence="3">The sequence shown here is derived from an EMBL/GenBank/DDBJ whole genome shotgun (WGS) entry which is preliminary data.</text>
</comment>
<protein>
    <recommendedName>
        <fullName evidence="2">F-box domain-containing protein</fullName>
    </recommendedName>
</protein>
<dbReference type="InterPro" id="IPR001810">
    <property type="entry name" value="F-box_dom"/>
</dbReference>
<keyword evidence="1" id="KW-0732">Signal</keyword>
<feature type="domain" description="F-box" evidence="2">
    <location>
        <begin position="214"/>
        <end position="265"/>
    </location>
</feature>
<dbReference type="Pfam" id="PF12937">
    <property type="entry name" value="F-box-like"/>
    <property type="match status" value="1"/>
</dbReference>
<dbReference type="AlphaFoldDB" id="A0AA39QMD0"/>
<evidence type="ECO:0000259" key="2">
    <source>
        <dbReference type="Pfam" id="PF12937"/>
    </source>
</evidence>
<dbReference type="Gene3D" id="1.20.1280.50">
    <property type="match status" value="1"/>
</dbReference>
<feature type="chain" id="PRO_5041204286" description="F-box domain-containing protein" evidence="1">
    <location>
        <begin position="21"/>
        <end position="660"/>
    </location>
</feature>
<name>A0AA39QMD0_9AGAR</name>
<dbReference type="Proteomes" id="UP001175228">
    <property type="component" value="Unassembled WGS sequence"/>
</dbReference>
<proteinExistence type="predicted"/>
<accession>A0AA39QMD0</accession>
<reference evidence="3" key="1">
    <citation type="submission" date="2023-06" db="EMBL/GenBank/DDBJ databases">
        <authorList>
            <consortium name="Lawrence Berkeley National Laboratory"/>
            <person name="Ahrendt S."/>
            <person name="Sahu N."/>
            <person name="Indic B."/>
            <person name="Wong-Bajracharya J."/>
            <person name="Merenyi Z."/>
            <person name="Ke H.-M."/>
            <person name="Monk M."/>
            <person name="Kocsube S."/>
            <person name="Drula E."/>
            <person name="Lipzen A."/>
            <person name="Balint B."/>
            <person name="Henrissat B."/>
            <person name="Andreopoulos B."/>
            <person name="Martin F.M."/>
            <person name="Harder C.B."/>
            <person name="Rigling D."/>
            <person name="Ford K.L."/>
            <person name="Foster G.D."/>
            <person name="Pangilinan J."/>
            <person name="Papanicolaou A."/>
            <person name="Barry K."/>
            <person name="LaButti K."/>
            <person name="Viragh M."/>
            <person name="Koriabine M."/>
            <person name="Yan M."/>
            <person name="Riley R."/>
            <person name="Champramary S."/>
            <person name="Plett K.L."/>
            <person name="Tsai I.J."/>
            <person name="Slot J."/>
            <person name="Sipos G."/>
            <person name="Plett J."/>
            <person name="Nagy L.G."/>
            <person name="Grigoriev I.V."/>
        </authorList>
    </citation>
    <scope>NUCLEOTIDE SEQUENCE</scope>
    <source>
        <strain evidence="3">HWK02</strain>
    </source>
</reference>
<dbReference type="InterPro" id="IPR036047">
    <property type="entry name" value="F-box-like_dom_sf"/>
</dbReference>
<dbReference type="EMBL" id="JAUEPU010000002">
    <property type="protein sequence ID" value="KAK0505607.1"/>
    <property type="molecule type" value="Genomic_DNA"/>
</dbReference>
<evidence type="ECO:0000256" key="1">
    <source>
        <dbReference type="SAM" id="SignalP"/>
    </source>
</evidence>
<feature type="signal peptide" evidence="1">
    <location>
        <begin position="1"/>
        <end position="20"/>
    </location>
</feature>
<organism evidence="3 4">
    <name type="scientific">Armillaria luteobubalina</name>
    <dbReference type="NCBI Taxonomy" id="153913"/>
    <lineage>
        <taxon>Eukaryota</taxon>
        <taxon>Fungi</taxon>
        <taxon>Dikarya</taxon>
        <taxon>Basidiomycota</taxon>
        <taxon>Agaricomycotina</taxon>
        <taxon>Agaricomycetes</taxon>
        <taxon>Agaricomycetidae</taxon>
        <taxon>Agaricales</taxon>
        <taxon>Marasmiineae</taxon>
        <taxon>Physalacriaceae</taxon>
        <taxon>Armillaria</taxon>
    </lineage>
</organism>
<evidence type="ECO:0000313" key="3">
    <source>
        <dbReference type="EMBL" id="KAK0505607.1"/>
    </source>
</evidence>
<sequence>MILSRILFLAAGIFATEVYAMTTSLPREVSTSIGPLLFARQSSGSVTSSIPSQCANSCAILDTLANCDENDLNCVCSNSDSDQYAGCMDCLVRLDNSVQTQAQQAMDTYVDLCKEAGITIKSQRISGAGQSQDTTCPKCQFEAIHPYFPSVNPIELLQSGFSSFDISQASIANDINRLEHELRHIEPLFIKIRDRHNRIVRDIACFKALLAPIRCLPRETLLQIFGHLSSQTSDIREGPWVLGHVCSTWRKISRSCPSLWTNIVISEPCDSPALFNEYASLSGDLPIQLNVDCRSRYGLGLDGLAPHSHRWSSMDLKVTSDDVSELLSSISLPLTRLTTVNIAGCGEYEPPYHHLLGDDNPFSSSPIIEATLPRLPYSYLPINVHMLQRFSVCSYDPAEILSIFRNAPDLIEIVITMCPRSYYLDVEPPLITYPPVFHTSLRQLSFVITPENVDDVTKVPQTFDYITLPTLNEFQILTSSDSVFPATLEHVEYSRIVNLLHRSECDLTDLTFSIPVPVTSFLIPVLRQSPALQKLDVFIDTHTAGDVFRALTLTEGRVPNLRKLRIEDAPYGGSGLLLQGDALHAMVRSRLSGDCHLKTLQLSLKKTWSDHNDLFIPVARDSPFRDLFKMKEEGLDVEFLFNQEDCLVEGEASTLFFGSS</sequence>
<evidence type="ECO:0000313" key="4">
    <source>
        <dbReference type="Proteomes" id="UP001175228"/>
    </source>
</evidence>